<dbReference type="RefSeq" id="XP_038979130.1">
    <property type="nucleotide sequence ID" value="XM_039123202.1"/>
</dbReference>
<evidence type="ECO:0000313" key="6">
    <source>
        <dbReference type="RefSeq" id="XP_038977356.1"/>
    </source>
</evidence>
<evidence type="ECO:0000256" key="1">
    <source>
        <dbReference type="ARBA" id="ARBA00007692"/>
    </source>
</evidence>
<dbReference type="RefSeq" id="XP_008812017.1">
    <property type="nucleotide sequence ID" value="XM_008813795.4"/>
</dbReference>
<dbReference type="OrthoDB" id="637682at2759"/>
<comment type="similarity">
    <text evidence="1">Belongs to the mTERF family.</text>
</comment>
<protein>
    <submittedName>
        <fullName evidence="5">Uncharacterized protein LOC103723012</fullName>
    </submittedName>
    <submittedName>
        <fullName evidence="6">Uncharacterized protein LOC120107906</fullName>
    </submittedName>
    <submittedName>
        <fullName evidence="7">Uncharacterized protein LOC120109445</fullName>
    </submittedName>
</protein>
<keyword evidence="2" id="KW-0804">Transcription</keyword>
<dbReference type="GeneID" id="103723012"/>
<evidence type="ECO:0000256" key="2">
    <source>
        <dbReference type="ARBA" id="ARBA00022472"/>
    </source>
</evidence>
<dbReference type="GO" id="GO:0003676">
    <property type="term" value="F:nucleic acid binding"/>
    <property type="evidence" value="ECO:0007669"/>
    <property type="project" value="InterPro"/>
</dbReference>
<evidence type="ECO:0000313" key="7">
    <source>
        <dbReference type="RefSeq" id="XP_038979130.1"/>
    </source>
</evidence>
<dbReference type="Proteomes" id="UP000228380">
    <property type="component" value="Unplaced"/>
</dbReference>
<sequence length="386" mass="43117">MLLSLLRRRPLHSTATLLRFLHHPIPNPTDQSAAASAAAAPATVSYLISSCGLSPSAALSAAEKFHLKSTANRDAVLALLNEHGFTKLQIANLVSKHPALLAASPEKTIKPKLEFFAGIGYTGADLGKLISSDPNLLLVSLEKRIVRNFDLLKTLLGSPEAVVAAIAGSSRLLRYNLSTMMLPNLQTLRDHGVPAPKIVMLATRYPRVLMKKPDHFTKIVKLLKEMGLKPILTKFILAINVMSGLTTATWERKLAVYRSLGWSDKETLMAFTKHPYCMLSSDKKIREVMEFFVKKLHWEPAFLAARPKLLCLSLEKRTIPRCSVFSILESKGLVSWKSGVHTFLLISEIDFLEKYVIKYREQIPEVLEAHQGKLEFVGLQKRYRRS</sequence>
<organism evidence="4 6">
    <name type="scientific">Phoenix dactylifera</name>
    <name type="common">Date palm</name>
    <dbReference type="NCBI Taxonomy" id="42345"/>
    <lineage>
        <taxon>Eukaryota</taxon>
        <taxon>Viridiplantae</taxon>
        <taxon>Streptophyta</taxon>
        <taxon>Embryophyta</taxon>
        <taxon>Tracheophyta</taxon>
        <taxon>Spermatophyta</taxon>
        <taxon>Magnoliopsida</taxon>
        <taxon>Liliopsida</taxon>
        <taxon>Arecaceae</taxon>
        <taxon>Coryphoideae</taxon>
        <taxon>Phoeniceae</taxon>
        <taxon>Phoenix</taxon>
    </lineage>
</organism>
<dbReference type="KEGG" id="pda:120107906"/>
<dbReference type="PANTHER" id="PTHR13068">
    <property type="entry name" value="CGI-12 PROTEIN-RELATED"/>
    <property type="match status" value="1"/>
</dbReference>
<evidence type="ECO:0000313" key="4">
    <source>
        <dbReference type="Proteomes" id="UP000228380"/>
    </source>
</evidence>
<keyword evidence="3" id="KW-0809">Transit peptide</keyword>
<gene>
    <name evidence="6" type="primary">LOC120107906</name>
    <name evidence="5" type="synonym">LOC103723012</name>
    <name evidence="7" type="synonym">LOC120109445</name>
</gene>
<dbReference type="InterPro" id="IPR003690">
    <property type="entry name" value="MTERF"/>
</dbReference>
<dbReference type="KEGG" id="pda:120109445"/>
<dbReference type="FunFam" id="1.25.70.10:FF:000001">
    <property type="entry name" value="Mitochondrial transcription termination factor-like"/>
    <property type="match status" value="1"/>
</dbReference>
<reference evidence="5 6" key="1">
    <citation type="submission" date="2025-04" db="UniProtKB">
        <authorList>
            <consortium name="RefSeq"/>
        </authorList>
    </citation>
    <scope>IDENTIFICATION</scope>
    <source>
        <tissue evidence="5 6">Young leaves</tissue>
    </source>
</reference>
<accession>A0A8B8ZSX8</accession>
<dbReference type="GO" id="GO:0006353">
    <property type="term" value="P:DNA-templated transcription termination"/>
    <property type="evidence" value="ECO:0007669"/>
    <property type="project" value="UniProtKB-KW"/>
</dbReference>
<keyword evidence="2" id="KW-0806">Transcription termination</keyword>
<keyword evidence="2" id="KW-0805">Transcription regulation</keyword>
<dbReference type="Gene3D" id="1.25.70.10">
    <property type="entry name" value="Transcription termination factor 3, mitochondrial"/>
    <property type="match status" value="1"/>
</dbReference>
<evidence type="ECO:0000313" key="5">
    <source>
        <dbReference type="RefSeq" id="XP_008812017.1"/>
    </source>
</evidence>
<proteinExistence type="inferred from homology"/>
<dbReference type="SMART" id="SM00733">
    <property type="entry name" value="Mterf"/>
    <property type="match status" value="6"/>
</dbReference>
<name>A0A8B8ZSX8_PHODC</name>
<keyword evidence="4" id="KW-1185">Reference proteome</keyword>
<evidence type="ECO:0000256" key="3">
    <source>
        <dbReference type="ARBA" id="ARBA00022946"/>
    </source>
</evidence>
<dbReference type="AlphaFoldDB" id="A0A8B8ZSX8"/>
<dbReference type="GeneID" id="120107906"/>
<dbReference type="PANTHER" id="PTHR13068:SF236">
    <property type="entry name" value="OS02G0749800 PROTEIN"/>
    <property type="match status" value="1"/>
</dbReference>
<dbReference type="KEGG" id="pda:103723012"/>
<dbReference type="RefSeq" id="XP_038977356.1">
    <property type="nucleotide sequence ID" value="XM_039121428.1"/>
</dbReference>
<dbReference type="Pfam" id="PF02536">
    <property type="entry name" value="mTERF"/>
    <property type="match status" value="2"/>
</dbReference>
<dbReference type="InterPro" id="IPR038538">
    <property type="entry name" value="MTERF_sf"/>
</dbReference>